<dbReference type="Proteomes" id="UP000196655">
    <property type="component" value="Unassembled WGS sequence"/>
</dbReference>
<protein>
    <recommendedName>
        <fullName evidence="6">HTH lysR-type domain-containing protein</fullName>
    </recommendedName>
</protein>
<dbReference type="InterPro" id="IPR005119">
    <property type="entry name" value="LysR_subst-bd"/>
</dbReference>
<keyword evidence="3" id="KW-0238">DNA-binding</keyword>
<dbReference type="GO" id="GO:0006351">
    <property type="term" value="P:DNA-templated transcription"/>
    <property type="evidence" value="ECO:0007669"/>
    <property type="project" value="TreeGrafter"/>
</dbReference>
<proteinExistence type="inferred from homology"/>
<sequence>MDSTYLAPQSPPNWRRLPSLTTLRALEAVSRHQSLSRAADELCVTPAAVNHQIRQLEDHLGVPLLRRIGRNVVVTEAGEACLPGVREALDRLVAALAAAESFEDKDHAITVSVPSSFASKWLLPRLGRFQQAHPGIDLRIIASSLLSNFQNDGVDIAIRYGPGRYPDLTAELLMSETMFPVASPALLKNKPVKTPTDLRDHVLLHSDSLLRDHAGPTWPMWLRAAGEGDANPGLRGPRFTLSALAIEAAAQGEGIALAKSALAENDLRTGRLVRLFDQATPTEFAYYIVGPARNFRRPRIKMLIDWLHAEADASRQSSVATGREGSALQADQDPG</sequence>
<evidence type="ECO:0000256" key="5">
    <source>
        <dbReference type="SAM" id="MobiDB-lite"/>
    </source>
</evidence>
<gene>
    <name evidence="7" type="ORF">BWR60_01220</name>
</gene>
<evidence type="ECO:0000313" key="8">
    <source>
        <dbReference type="Proteomes" id="UP000196655"/>
    </source>
</evidence>
<dbReference type="CDD" id="cd08432">
    <property type="entry name" value="PBP2_GcdR_TrpI_HvrB_AmpR_like"/>
    <property type="match status" value="1"/>
</dbReference>
<evidence type="ECO:0000256" key="1">
    <source>
        <dbReference type="ARBA" id="ARBA00009437"/>
    </source>
</evidence>
<dbReference type="GO" id="GO:0003700">
    <property type="term" value="F:DNA-binding transcription factor activity"/>
    <property type="evidence" value="ECO:0007669"/>
    <property type="project" value="InterPro"/>
</dbReference>
<dbReference type="PROSITE" id="PS50931">
    <property type="entry name" value="HTH_LYSR"/>
    <property type="match status" value="1"/>
</dbReference>
<evidence type="ECO:0000256" key="3">
    <source>
        <dbReference type="ARBA" id="ARBA00023125"/>
    </source>
</evidence>
<dbReference type="EMBL" id="NHON01000001">
    <property type="protein sequence ID" value="OWJ69181.1"/>
    <property type="molecule type" value="Genomic_DNA"/>
</dbReference>
<dbReference type="PANTHER" id="PTHR30537:SF26">
    <property type="entry name" value="GLYCINE CLEAVAGE SYSTEM TRANSCRIPTIONAL ACTIVATOR"/>
    <property type="match status" value="1"/>
</dbReference>
<dbReference type="Pfam" id="PF03466">
    <property type="entry name" value="LysR_substrate"/>
    <property type="match status" value="1"/>
</dbReference>
<keyword evidence="8" id="KW-1185">Reference proteome</keyword>
<evidence type="ECO:0000256" key="4">
    <source>
        <dbReference type="ARBA" id="ARBA00023163"/>
    </source>
</evidence>
<dbReference type="GO" id="GO:0043565">
    <property type="term" value="F:sequence-specific DNA binding"/>
    <property type="evidence" value="ECO:0007669"/>
    <property type="project" value="TreeGrafter"/>
</dbReference>
<dbReference type="PANTHER" id="PTHR30537">
    <property type="entry name" value="HTH-TYPE TRANSCRIPTIONAL REGULATOR"/>
    <property type="match status" value="1"/>
</dbReference>
<reference evidence="8" key="1">
    <citation type="submission" date="2017-05" db="EMBL/GenBank/DDBJ databases">
        <authorList>
            <person name="Macchi M."/>
            <person name="Festa S."/>
            <person name="Coppotelli B.M."/>
            <person name="Morelli I.S."/>
        </authorList>
    </citation>
    <scope>NUCLEOTIDE SEQUENCE [LARGE SCALE GENOMIC DNA]</scope>
    <source>
        <strain evidence="8">I</strain>
    </source>
</reference>
<dbReference type="SUPFAM" id="SSF53850">
    <property type="entry name" value="Periplasmic binding protein-like II"/>
    <property type="match status" value="1"/>
</dbReference>
<dbReference type="SUPFAM" id="SSF46785">
    <property type="entry name" value="Winged helix' DNA-binding domain"/>
    <property type="match status" value="1"/>
</dbReference>
<keyword evidence="2" id="KW-0805">Transcription regulation</keyword>
<dbReference type="InterPro" id="IPR036390">
    <property type="entry name" value="WH_DNA-bd_sf"/>
</dbReference>
<dbReference type="Pfam" id="PF00126">
    <property type="entry name" value="HTH_1"/>
    <property type="match status" value="1"/>
</dbReference>
<name>A0A211ZV68_9PROT</name>
<evidence type="ECO:0000313" key="7">
    <source>
        <dbReference type="EMBL" id="OWJ69181.1"/>
    </source>
</evidence>
<keyword evidence="4" id="KW-0804">Transcription</keyword>
<dbReference type="FunFam" id="1.10.10.10:FF:000001">
    <property type="entry name" value="LysR family transcriptional regulator"/>
    <property type="match status" value="1"/>
</dbReference>
<accession>A0A211ZV68</accession>
<dbReference type="OrthoDB" id="9794694at2"/>
<feature type="region of interest" description="Disordered" evidence="5">
    <location>
        <begin position="314"/>
        <end position="335"/>
    </location>
</feature>
<dbReference type="InterPro" id="IPR036388">
    <property type="entry name" value="WH-like_DNA-bd_sf"/>
</dbReference>
<feature type="domain" description="HTH lysR-type" evidence="6">
    <location>
        <begin position="18"/>
        <end position="75"/>
    </location>
</feature>
<dbReference type="RefSeq" id="WP_088149171.1">
    <property type="nucleotide sequence ID" value="NZ_NHON01000001.1"/>
</dbReference>
<dbReference type="AlphaFoldDB" id="A0A211ZV68"/>
<dbReference type="InterPro" id="IPR000847">
    <property type="entry name" value="LysR_HTH_N"/>
</dbReference>
<evidence type="ECO:0000256" key="2">
    <source>
        <dbReference type="ARBA" id="ARBA00023015"/>
    </source>
</evidence>
<dbReference type="Gene3D" id="3.40.190.10">
    <property type="entry name" value="Periplasmic binding protein-like II"/>
    <property type="match status" value="2"/>
</dbReference>
<organism evidence="7 8">
    <name type="scientific">Inquilinus limosus</name>
    <dbReference type="NCBI Taxonomy" id="171674"/>
    <lineage>
        <taxon>Bacteria</taxon>
        <taxon>Pseudomonadati</taxon>
        <taxon>Pseudomonadota</taxon>
        <taxon>Alphaproteobacteria</taxon>
        <taxon>Rhodospirillales</taxon>
        <taxon>Rhodospirillaceae</taxon>
        <taxon>Inquilinus</taxon>
    </lineage>
</organism>
<comment type="caution">
    <text evidence="7">The sequence shown here is derived from an EMBL/GenBank/DDBJ whole genome shotgun (WGS) entry which is preliminary data.</text>
</comment>
<evidence type="ECO:0000259" key="6">
    <source>
        <dbReference type="PROSITE" id="PS50931"/>
    </source>
</evidence>
<dbReference type="Gene3D" id="1.10.10.10">
    <property type="entry name" value="Winged helix-like DNA-binding domain superfamily/Winged helix DNA-binding domain"/>
    <property type="match status" value="1"/>
</dbReference>
<dbReference type="InterPro" id="IPR058163">
    <property type="entry name" value="LysR-type_TF_proteobact-type"/>
</dbReference>
<dbReference type="NCBIfam" id="NF008352">
    <property type="entry name" value="PRK11139.1"/>
    <property type="match status" value="1"/>
</dbReference>
<comment type="similarity">
    <text evidence="1">Belongs to the LysR transcriptional regulatory family.</text>
</comment>